<dbReference type="GO" id="GO:0033812">
    <property type="term" value="F:3-oxoadipyl-CoA thiolase activity"/>
    <property type="evidence" value="ECO:0007669"/>
    <property type="project" value="UniProtKB-EC"/>
</dbReference>
<accession>A0A0G4QRH4</accession>
<dbReference type="InterPro" id="IPR020610">
    <property type="entry name" value="Thiolase_AS"/>
</dbReference>
<evidence type="ECO:0000256" key="10">
    <source>
        <dbReference type="ARBA" id="ARBA00041222"/>
    </source>
</evidence>
<dbReference type="NCBIfam" id="TIGR01930">
    <property type="entry name" value="AcCoA-C-Actrans"/>
    <property type="match status" value="1"/>
</dbReference>
<dbReference type="SUPFAM" id="SSF53901">
    <property type="entry name" value="Thiolase-like"/>
    <property type="match status" value="2"/>
</dbReference>
<protein>
    <recommendedName>
        <fullName evidence="5">Beta-ketoadipyl-CoA thiolase</fullName>
        <ecNumber evidence="4">2.3.1.174</ecNumber>
    </recommendedName>
    <alternativeName>
        <fullName evidence="10">3-oxoadipyl-CoA thiolase</fullName>
    </alternativeName>
</protein>
<dbReference type="PANTHER" id="PTHR18919">
    <property type="entry name" value="ACETYL-COA C-ACYLTRANSFERASE"/>
    <property type="match status" value="1"/>
</dbReference>
<dbReference type="PROSITE" id="PS00099">
    <property type="entry name" value="THIOLASE_3"/>
    <property type="match status" value="1"/>
</dbReference>
<evidence type="ECO:0000256" key="4">
    <source>
        <dbReference type="ARBA" id="ARBA00012233"/>
    </source>
</evidence>
<evidence type="ECO:0000259" key="15">
    <source>
        <dbReference type="Pfam" id="PF02803"/>
    </source>
</evidence>
<dbReference type="EMBL" id="LRDT01000008">
    <property type="protein sequence ID" value="KZA21291.1"/>
    <property type="molecule type" value="Genomic_DNA"/>
</dbReference>
<evidence type="ECO:0000256" key="5">
    <source>
        <dbReference type="ARBA" id="ARBA00016181"/>
    </source>
</evidence>
<dbReference type="InterPro" id="IPR016039">
    <property type="entry name" value="Thiolase-like"/>
</dbReference>
<dbReference type="NCBIfam" id="NF006551">
    <property type="entry name" value="PRK09050.1"/>
    <property type="match status" value="1"/>
</dbReference>
<proteinExistence type="inferred from homology"/>
<dbReference type="AlphaFoldDB" id="A0A0G4QRH4"/>
<keyword evidence="6" id="KW-0963">Cytoplasm</keyword>
<comment type="function">
    <text evidence="1">Catalyzes thiolytic cleavage of beta-ketoadipyl-CoA to succinyl-CoA and acetyl-CoA.</text>
</comment>
<dbReference type="InterPro" id="IPR012793">
    <property type="entry name" value="PcaF"/>
</dbReference>
<dbReference type="Proteomes" id="UP000076296">
    <property type="component" value="Unassembled WGS sequence"/>
</dbReference>
<evidence type="ECO:0000256" key="8">
    <source>
        <dbReference type="ARBA" id="ARBA00022797"/>
    </source>
</evidence>
<dbReference type="PANTHER" id="PTHR18919:SF107">
    <property type="entry name" value="ACETYL-COA ACETYLTRANSFERASE, CYTOSOLIC"/>
    <property type="match status" value="1"/>
</dbReference>
<dbReference type="Pfam" id="PF02803">
    <property type="entry name" value="Thiolase_C"/>
    <property type="match status" value="1"/>
</dbReference>
<reference evidence="16 18" key="1">
    <citation type="submission" date="2015-12" db="EMBL/GenBank/DDBJ databases">
        <authorList>
            <person name="Wibberg D."/>
        </authorList>
    </citation>
    <scope>NUCLEOTIDE SEQUENCE [LARGE SCALE GENOMIC DNA]</scope>
    <source>
        <strain evidence="16">R2091</strain>
    </source>
</reference>
<dbReference type="CDD" id="cd00751">
    <property type="entry name" value="thiolase"/>
    <property type="match status" value="1"/>
</dbReference>
<dbReference type="InterPro" id="IPR020615">
    <property type="entry name" value="Thiolase_acyl_enz_int_AS"/>
</dbReference>
<dbReference type="InterPro" id="IPR020617">
    <property type="entry name" value="Thiolase_C"/>
</dbReference>
<dbReference type="Proteomes" id="UP000066661">
    <property type="component" value="Chromosome I"/>
</dbReference>
<dbReference type="PROSITE" id="PS00098">
    <property type="entry name" value="THIOLASE_1"/>
    <property type="match status" value="1"/>
</dbReference>
<evidence type="ECO:0000313" key="18">
    <source>
        <dbReference type="Proteomes" id="UP000066661"/>
    </source>
</evidence>
<evidence type="ECO:0000256" key="9">
    <source>
        <dbReference type="ARBA" id="ARBA00023315"/>
    </source>
</evidence>
<comment type="pathway">
    <text evidence="2">Aromatic compound metabolism; beta-ketoadipate pathway; acetyl-CoA and succinyl-CoA from 3-oxoadipate: step 2/2.</text>
</comment>
<dbReference type="PROSITE" id="PS00737">
    <property type="entry name" value="THIOLASE_2"/>
    <property type="match status" value="1"/>
</dbReference>
<dbReference type="Gene3D" id="3.40.47.10">
    <property type="match status" value="1"/>
</dbReference>
<dbReference type="EC" id="2.3.1.174" evidence="4"/>
<evidence type="ECO:0000256" key="6">
    <source>
        <dbReference type="ARBA" id="ARBA00022490"/>
    </source>
</evidence>
<organism evidence="16 18">
    <name type="scientific">Acinetobacter baumannii</name>
    <dbReference type="NCBI Taxonomy" id="470"/>
    <lineage>
        <taxon>Bacteria</taxon>
        <taxon>Pseudomonadati</taxon>
        <taxon>Pseudomonadota</taxon>
        <taxon>Gammaproteobacteria</taxon>
        <taxon>Moraxellales</taxon>
        <taxon>Moraxellaceae</taxon>
        <taxon>Acinetobacter</taxon>
        <taxon>Acinetobacter calcoaceticus/baumannii complex</taxon>
    </lineage>
</organism>
<feature type="domain" description="Thiolase C-terminal" evidence="15">
    <location>
        <begin position="278"/>
        <end position="402"/>
    </location>
</feature>
<evidence type="ECO:0000256" key="11">
    <source>
        <dbReference type="ARBA" id="ARBA00048527"/>
    </source>
</evidence>
<name>A0A0G4QRH4_ACIBA</name>
<feature type="active site" description="Acyl-thioester intermediate" evidence="12">
    <location>
        <position position="92"/>
    </location>
</feature>
<keyword evidence="8" id="KW-0058">Aromatic hydrocarbons catabolism</keyword>
<keyword evidence="9 13" id="KW-0012">Acyltransferase</keyword>
<gene>
    <name evidence="16" type="primary">pcaF7</name>
    <name evidence="17" type="synonym">pcaF_3</name>
    <name evidence="16" type="ORF">ABR2091_2025</name>
    <name evidence="17" type="ORF">LV35_00732</name>
</gene>
<evidence type="ECO:0000259" key="14">
    <source>
        <dbReference type="Pfam" id="PF00108"/>
    </source>
</evidence>
<dbReference type="GO" id="GO:0019619">
    <property type="term" value="P:3,4-dihydroxybenzoate catabolic process"/>
    <property type="evidence" value="ECO:0007669"/>
    <property type="project" value="InterPro"/>
</dbReference>
<evidence type="ECO:0000313" key="19">
    <source>
        <dbReference type="Proteomes" id="UP000076296"/>
    </source>
</evidence>
<comment type="similarity">
    <text evidence="3 13">Belongs to the thiolase-like superfamily. Thiolase family.</text>
</comment>
<dbReference type="InterPro" id="IPR020613">
    <property type="entry name" value="Thiolase_CS"/>
</dbReference>
<reference evidence="17 19" key="2">
    <citation type="submission" date="2016-01" db="EMBL/GenBank/DDBJ databases">
        <title>Draft sequences of Acinetobacter baumannii isolates from wounded military personnel.</title>
        <authorList>
            <person name="Arivett B.A."/>
            <person name="Fiester S.E."/>
            <person name="Ream D.C."/>
            <person name="Actis L.A."/>
        </authorList>
    </citation>
    <scope>NUCLEOTIDE SEQUENCE [LARGE SCALE GENOMIC DNA]</scope>
    <source>
        <strain evidence="17 19">AB2828</strain>
    </source>
</reference>
<keyword evidence="7 13" id="KW-0808">Transferase</keyword>
<dbReference type="InterPro" id="IPR020616">
    <property type="entry name" value="Thiolase_N"/>
</dbReference>
<dbReference type="RefSeq" id="WP_000172927.1">
    <property type="nucleotide sequence ID" value="NZ_AP022077.1"/>
</dbReference>
<dbReference type="NCBIfam" id="TIGR02430">
    <property type="entry name" value="pcaF"/>
    <property type="match status" value="1"/>
</dbReference>
<evidence type="ECO:0000256" key="12">
    <source>
        <dbReference type="PIRSR" id="PIRSR000429-1"/>
    </source>
</evidence>
<dbReference type="InterPro" id="IPR002155">
    <property type="entry name" value="Thiolase"/>
</dbReference>
<feature type="domain" description="Thiolase N-terminal" evidence="14">
    <location>
        <begin position="7"/>
        <end position="270"/>
    </location>
</feature>
<evidence type="ECO:0000256" key="3">
    <source>
        <dbReference type="ARBA" id="ARBA00010982"/>
    </source>
</evidence>
<evidence type="ECO:0000256" key="2">
    <source>
        <dbReference type="ARBA" id="ARBA00005071"/>
    </source>
</evidence>
<feature type="active site" description="Proton acceptor" evidence="12">
    <location>
        <position position="389"/>
    </location>
</feature>
<dbReference type="EMBL" id="LN997846">
    <property type="protein sequence ID" value="CUW35427.1"/>
    <property type="molecule type" value="Genomic_DNA"/>
</dbReference>
<dbReference type="PIRSF" id="PIRSF000429">
    <property type="entry name" value="Ac-CoA_Ac_transf"/>
    <property type="match status" value="1"/>
</dbReference>
<sequence length="403" mass="42498">MTLKNAYIIDAIRTPFGRYAGGLAPVRADDLGAVPIKALMQRNPSVDWEQVDDVIYGCANQAGEDNRNVGRMSALLAGLPYQVPATTINRLCGSSLDAIAIAARAIKAGEANLVIAGGVESMSRAPYVMGKSDSAFGRSQKIEDTTMGWRFINPKLKELYGVDTMPQTAENVAEQFNVNRADQDQFALVSQQRTASAQAKGFFSKEIVAVEIPQRKGDAVVIDTDEHPRASTTLEGLSRLKPVVKADGTVTAGNASGINDGAAALLIASDDAVQAYNLKPRAKIIASTAVGVEPRIMGFAPAPAIKKLLKQANLTLEQMDVIELNEAFAAQALAVTRDLGLPDNSDKVNPNGGAIALGHPLGASGARLVTTALNQLEQTGGRYALCSMCIGVGQGIALIIERV</sequence>
<evidence type="ECO:0000313" key="17">
    <source>
        <dbReference type="EMBL" id="KZA21291.1"/>
    </source>
</evidence>
<evidence type="ECO:0000256" key="13">
    <source>
        <dbReference type="RuleBase" id="RU003557"/>
    </source>
</evidence>
<evidence type="ECO:0000313" key="16">
    <source>
        <dbReference type="EMBL" id="CUW35427.1"/>
    </source>
</evidence>
<evidence type="ECO:0000256" key="1">
    <source>
        <dbReference type="ARBA" id="ARBA00003720"/>
    </source>
</evidence>
<feature type="active site" description="Proton acceptor" evidence="12">
    <location>
        <position position="359"/>
    </location>
</feature>
<dbReference type="FunFam" id="3.40.47.10:FF:000010">
    <property type="entry name" value="Acetyl-CoA acetyltransferase (Thiolase)"/>
    <property type="match status" value="1"/>
</dbReference>
<dbReference type="Pfam" id="PF00108">
    <property type="entry name" value="Thiolase_N"/>
    <property type="match status" value="1"/>
</dbReference>
<evidence type="ECO:0000256" key="7">
    <source>
        <dbReference type="ARBA" id="ARBA00022679"/>
    </source>
</evidence>
<comment type="catalytic activity">
    <reaction evidence="11">
        <text>succinyl-CoA + acetyl-CoA = 3-oxoadipyl-CoA + CoA</text>
        <dbReference type="Rhea" id="RHEA:19481"/>
        <dbReference type="ChEBI" id="CHEBI:57287"/>
        <dbReference type="ChEBI" id="CHEBI:57288"/>
        <dbReference type="ChEBI" id="CHEBI:57292"/>
        <dbReference type="ChEBI" id="CHEBI:57348"/>
        <dbReference type="EC" id="2.3.1.174"/>
    </reaction>
</comment>